<keyword evidence="7" id="KW-1185">Reference proteome</keyword>
<dbReference type="STRING" id="1184267.A11Q_1691"/>
<dbReference type="InterPro" id="IPR040577">
    <property type="entry name" value="Gln-synt_C"/>
</dbReference>
<dbReference type="InterPro" id="IPR022147">
    <property type="entry name" value="GSIII_N"/>
</dbReference>
<accession>M4V921</accession>
<evidence type="ECO:0000313" key="7">
    <source>
        <dbReference type="Proteomes" id="UP000012040"/>
    </source>
</evidence>
<gene>
    <name evidence="6" type="ORF">A11Q_1691</name>
</gene>
<dbReference type="SUPFAM" id="SSF55931">
    <property type="entry name" value="Glutamine synthetase/guanido kinase"/>
    <property type="match status" value="1"/>
</dbReference>
<protein>
    <submittedName>
        <fullName evidence="6">Uncharacterized protein</fullName>
    </submittedName>
</protein>
<dbReference type="Pfam" id="PF00120">
    <property type="entry name" value="Gln-synt_C"/>
    <property type="match status" value="1"/>
</dbReference>
<dbReference type="PROSITE" id="PS51986">
    <property type="entry name" value="GS_BETA_GRASP"/>
    <property type="match status" value="1"/>
</dbReference>
<reference evidence="6 7" key="1">
    <citation type="journal article" date="2013" name="ISME J.">
        <title>By their genes ye shall know them: genomic signatures of predatory bacteria.</title>
        <authorList>
            <person name="Pasternak Z."/>
            <person name="Pietrokovski S."/>
            <person name="Rotem O."/>
            <person name="Gophna U."/>
            <person name="Lurie-Weinberger M.N."/>
            <person name="Jurkevitch E."/>
        </authorList>
    </citation>
    <scope>NUCLEOTIDE SEQUENCE [LARGE SCALE GENOMIC DNA]</scope>
    <source>
        <strain evidence="6 7">JSS</strain>
    </source>
</reference>
<evidence type="ECO:0000256" key="1">
    <source>
        <dbReference type="PROSITE-ProRule" id="PRU01330"/>
    </source>
</evidence>
<dbReference type="PANTHER" id="PTHR42974:SF1">
    <property type="entry name" value="TYPE-3 GLUTAMINE SYNTHETASE"/>
    <property type="match status" value="1"/>
</dbReference>
<dbReference type="Pfam" id="PF12437">
    <property type="entry name" value="GSIII_N"/>
    <property type="match status" value="1"/>
</dbReference>
<dbReference type="Pfam" id="PF18318">
    <property type="entry name" value="Gln-synt_C-ter"/>
    <property type="match status" value="1"/>
</dbReference>
<organism evidence="6 7">
    <name type="scientific">Pseudobdellovibrio exovorus JSS</name>
    <dbReference type="NCBI Taxonomy" id="1184267"/>
    <lineage>
        <taxon>Bacteria</taxon>
        <taxon>Pseudomonadati</taxon>
        <taxon>Bdellovibrionota</taxon>
        <taxon>Bdellovibrionia</taxon>
        <taxon>Bdellovibrionales</taxon>
        <taxon>Pseudobdellovibrionaceae</taxon>
        <taxon>Pseudobdellovibrio</taxon>
    </lineage>
</organism>
<evidence type="ECO:0000259" key="4">
    <source>
        <dbReference type="PROSITE" id="PS51986"/>
    </source>
</evidence>
<dbReference type="InterPro" id="IPR008147">
    <property type="entry name" value="Gln_synt_N"/>
</dbReference>
<dbReference type="Gene3D" id="3.30.590.10">
    <property type="entry name" value="Glutamine synthetase/guanido kinase, catalytic domain"/>
    <property type="match status" value="1"/>
</dbReference>
<feature type="domain" description="GS beta-grasp" evidence="4">
    <location>
        <begin position="101"/>
        <end position="198"/>
    </location>
</feature>
<dbReference type="eggNOG" id="COG3968">
    <property type="taxonomic scope" value="Bacteria"/>
</dbReference>
<feature type="region of interest" description="Disordered" evidence="3">
    <location>
        <begin position="1"/>
        <end position="20"/>
    </location>
</feature>
<name>M4V921_9BACT</name>
<dbReference type="Gene3D" id="1.20.120.1560">
    <property type="match status" value="1"/>
</dbReference>
<evidence type="ECO:0000256" key="2">
    <source>
        <dbReference type="RuleBase" id="RU000384"/>
    </source>
</evidence>
<proteinExistence type="inferred from homology"/>
<dbReference type="InterPro" id="IPR027303">
    <property type="entry name" value="Gln_synth_gly_rich_site"/>
</dbReference>
<feature type="domain" description="GS catalytic" evidence="5">
    <location>
        <begin position="203"/>
        <end position="636"/>
    </location>
</feature>
<dbReference type="InterPro" id="IPR052725">
    <property type="entry name" value="GS_Type-3"/>
</dbReference>
<dbReference type="HOGENOM" id="CLU_024307_0_0_7"/>
<dbReference type="GO" id="GO:0006542">
    <property type="term" value="P:glutamine biosynthetic process"/>
    <property type="evidence" value="ECO:0007669"/>
    <property type="project" value="InterPro"/>
</dbReference>
<dbReference type="PATRIC" id="fig|1184267.3.peg.1712"/>
<evidence type="ECO:0000313" key="6">
    <source>
        <dbReference type="EMBL" id="AGH95907.1"/>
    </source>
</evidence>
<dbReference type="KEGG" id="bex:A11Q_1691"/>
<feature type="compositionally biased region" description="Low complexity" evidence="3">
    <location>
        <begin position="1"/>
        <end position="14"/>
    </location>
</feature>
<dbReference type="PROSITE" id="PS00181">
    <property type="entry name" value="GLNA_ATP"/>
    <property type="match status" value="1"/>
</dbReference>
<evidence type="ECO:0000256" key="3">
    <source>
        <dbReference type="SAM" id="MobiDB-lite"/>
    </source>
</evidence>
<sequence length="746" mass="83678">MNNTTSSSSTTQQSRASAFLASVETPTRKVEKIKDHFGKEIPISEYFGCMTFGLAQMREKLPKDDYTHLMRTLDQSKKLPKDTAESIASAVKEWAVSKGVTHFCHWFQPMTGSTAEKHDAFISIQHAHHSELRVIERFTGSQLIQGEPDASSFPSGGMRSTFEARGYTAWDPTSPLFIVEEENGKTLCIPTVFFGYHGQALDNKTPLLRSVDTLSKDAVDFLKLLGDVDVKKVSPTLGVEQEYFLIDKKFAALRPDLLLSGRTLLGASSARGQQLEDHYFGSIPSRIKSFMQEVEFELYKLGIPVKTRHNEVAPAQFELAPIFEDMNIASDHNLLTMEVLRRVALRHGLVCLLHEKPFAGINGSGKHNNWSIANDKGENLLEPGHTPHQNLRFLACLSVVLRAVYNHAAVLRAGIASPGNDHRLGANEAPPAIISVFLGSLLEDILNSIESGKALKATDEQIIDLGVSQIPDISKDYTDRNRTSPFAFTGNKFEFRAVGSSQSVSVPMSFLNAAVALSFRESATELRDLLKKKKRDEAVMELIRKVIKETKAIRFNGNGYSDEWKAEAKKRGLPILSTTPDALDVLKNKKLTQFLVDTKVLTKEEIESRYHIAVERYVKTIDIEHTSLIEMVGVYIIPAMEKHMKLLSDSHDSMTSASLKKLHKGRVDEFEKVFTTVLSTYEQFLAKTEKSRNSHDEHKRMWDIVKDLQPASFKLRDAVDSAELLVSDELWPFPKYREMLLAHNLT</sequence>
<dbReference type="Proteomes" id="UP000012040">
    <property type="component" value="Chromosome"/>
</dbReference>
<dbReference type="InterPro" id="IPR008146">
    <property type="entry name" value="Gln_synth_cat_dom"/>
</dbReference>
<dbReference type="OrthoDB" id="9807095at2"/>
<dbReference type="RefSeq" id="WP_015470397.1">
    <property type="nucleotide sequence ID" value="NC_020813.1"/>
</dbReference>
<dbReference type="SMART" id="SM01230">
    <property type="entry name" value="Gln-synt_C"/>
    <property type="match status" value="1"/>
</dbReference>
<dbReference type="PANTHER" id="PTHR42974">
    <property type="entry name" value="GLUTAMINE SYNTHETASE"/>
    <property type="match status" value="1"/>
</dbReference>
<comment type="similarity">
    <text evidence="1 2">Belongs to the glutamine synthetase family.</text>
</comment>
<dbReference type="InterPro" id="IPR014746">
    <property type="entry name" value="Gln_synth/guanido_kin_cat_dom"/>
</dbReference>
<dbReference type="PROSITE" id="PS51987">
    <property type="entry name" value="GS_CATALYTIC"/>
    <property type="match status" value="1"/>
</dbReference>
<evidence type="ECO:0000259" key="5">
    <source>
        <dbReference type="PROSITE" id="PS51987"/>
    </source>
</evidence>
<dbReference type="AlphaFoldDB" id="M4V921"/>
<dbReference type="EMBL" id="CP003537">
    <property type="protein sequence ID" value="AGH95907.1"/>
    <property type="molecule type" value="Genomic_DNA"/>
</dbReference>
<dbReference type="GO" id="GO:0004356">
    <property type="term" value="F:glutamine synthetase activity"/>
    <property type="evidence" value="ECO:0007669"/>
    <property type="project" value="InterPro"/>
</dbReference>